<organism evidence="1">
    <name type="scientific">marine sediment metagenome</name>
    <dbReference type="NCBI Taxonomy" id="412755"/>
    <lineage>
        <taxon>unclassified sequences</taxon>
        <taxon>metagenomes</taxon>
        <taxon>ecological metagenomes</taxon>
    </lineage>
</organism>
<comment type="caution">
    <text evidence="1">The sequence shown here is derived from an EMBL/GenBank/DDBJ whole genome shotgun (WGS) entry which is preliminary data.</text>
</comment>
<protein>
    <submittedName>
        <fullName evidence="1">Uncharacterized protein</fullName>
    </submittedName>
</protein>
<sequence>MPKKDGDDSIISELGNWNVADQYTKGKIMKPLNRCDYYEDIASFGYESIIDELINYDSIPNDVIKYNGLKRLVRELIRLIDNAKFALKKPGTKQKALSYKCKLETIQKSLYKLVKIQINQIAKTKTLRIRNLIIFELYLSQVSKIKSKINEPLNANHLIFVDKEEFDPRKFKKNLKYRMINEG</sequence>
<dbReference type="AlphaFoldDB" id="A0A0F9FHX4"/>
<reference evidence="1" key="1">
    <citation type="journal article" date="2015" name="Nature">
        <title>Complex archaea that bridge the gap between prokaryotes and eukaryotes.</title>
        <authorList>
            <person name="Spang A."/>
            <person name="Saw J.H."/>
            <person name="Jorgensen S.L."/>
            <person name="Zaremba-Niedzwiedzka K."/>
            <person name="Martijn J."/>
            <person name="Lind A.E."/>
            <person name="van Eijk R."/>
            <person name="Schleper C."/>
            <person name="Guy L."/>
            <person name="Ettema T.J."/>
        </authorList>
    </citation>
    <scope>NUCLEOTIDE SEQUENCE</scope>
</reference>
<accession>A0A0F9FHX4</accession>
<name>A0A0F9FHX4_9ZZZZ</name>
<gene>
    <name evidence="1" type="ORF">LCGC14_1950630</name>
</gene>
<proteinExistence type="predicted"/>
<evidence type="ECO:0000313" key="1">
    <source>
        <dbReference type="EMBL" id="KKL85848.1"/>
    </source>
</evidence>
<dbReference type="EMBL" id="LAZR01021285">
    <property type="protein sequence ID" value="KKL85848.1"/>
    <property type="molecule type" value="Genomic_DNA"/>
</dbReference>